<dbReference type="InterPro" id="IPR044824">
    <property type="entry name" value="MAIN-like"/>
</dbReference>
<keyword evidence="3" id="KW-1185">Reference proteome</keyword>
<feature type="domain" description="Aminotransferase-like plant mobile" evidence="1">
    <location>
        <begin position="9"/>
        <end position="101"/>
    </location>
</feature>
<evidence type="ECO:0000313" key="3">
    <source>
        <dbReference type="Proteomes" id="UP000265520"/>
    </source>
</evidence>
<sequence length="116" mass="13353">MTRDEGSLLMATLLGTEPFDAERQSMADYVEEENLEEAWKFKDLTIRVYLLMLVGWNIFTDTSKNTINLSYLQYFNDLEIVDNFAWGATALTHLYKSLTTTTVLRVKVVPGYMTPL</sequence>
<protein>
    <submittedName>
        <fullName evidence="2">Serine/threonine-protein phosphatase 7 long form-like protein</fullName>
    </submittedName>
</protein>
<dbReference type="PANTHER" id="PTHR46033">
    <property type="entry name" value="PROTEIN MAIN-LIKE 2"/>
    <property type="match status" value="1"/>
</dbReference>
<dbReference type="Proteomes" id="UP000265520">
    <property type="component" value="Unassembled WGS sequence"/>
</dbReference>
<reference evidence="2 3" key="1">
    <citation type="journal article" date="2018" name="Front. Plant Sci.">
        <title>Red Clover (Trifolium pratense) and Zigzag Clover (T. medium) - A Picture of Genomic Similarities and Differences.</title>
        <authorList>
            <person name="Dluhosova J."/>
            <person name="Istvanek J."/>
            <person name="Nedelnik J."/>
            <person name="Repkova J."/>
        </authorList>
    </citation>
    <scope>NUCLEOTIDE SEQUENCE [LARGE SCALE GENOMIC DNA]</scope>
    <source>
        <strain evidence="3">cv. 10/8</strain>
        <tissue evidence="2">Leaf</tissue>
    </source>
</reference>
<accession>A0A392QLG7</accession>
<organism evidence="2 3">
    <name type="scientific">Trifolium medium</name>
    <dbReference type="NCBI Taxonomy" id="97028"/>
    <lineage>
        <taxon>Eukaryota</taxon>
        <taxon>Viridiplantae</taxon>
        <taxon>Streptophyta</taxon>
        <taxon>Embryophyta</taxon>
        <taxon>Tracheophyta</taxon>
        <taxon>Spermatophyta</taxon>
        <taxon>Magnoliopsida</taxon>
        <taxon>eudicotyledons</taxon>
        <taxon>Gunneridae</taxon>
        <taxon>Pentapetalae</taxon>
        <taxon>rosids</taxon>
        <taxon>fabids</taxon>
        <taxon>Fabales</taxon>
        <taxon>Fabaceae</taxon>
        <taxon>Papilionoideae</taxon>
        <taxon>50 kb inversion clade</taxon>
        <taxon>NPAAA clade</taxon>
        <taxon>Hologalegina</taxon>
        <taxon>IRL clade</taxon>
        <taxon>Trifolieae</taxon>
        <taxon>Trifolium</taxon>
    </lineage>
</organism>
<evidence type="ECO:0000259" key="1">
    <source>
        <dbReference type="Pfam" id="PF10536"/>
    </source>
</evidence>
<evidence type="ECO:0000313" key="2">
    <source>
        <dbReference type="EMBL" id="MCI24714.1"/>
    </source>
</evidence>
<dbReference type="GO" id="GO:0010073">
    <property type="term" value="P:meristem maintenance"/>
    <property type="evidence" value="ECO:0007669"/>
    <property type="project" value="InterPro"/>
</dbReference>
<dbReference type="AlphaFoldDB" id="A0A392QLG7"/>
<dbReference type="InterPro" id="IPR019557">
    <property type="entry name" value="AminoTfrase-like_pln_mobile"/>
</dbReference>
<dbReference type="EMBL" id="LXQA010143163">
    <property type="protein sequence ID" value="MCI24714.1"/>
    <property type="molecule type" value="Genomic_DNA"/>
</dbReference>
<dbReference type="PANTHER" id="PTHR46033:SF1">
    <property type="entry name" value="PROTEIN MAIN-LIKE 2"/>
    <property type="match status" value="1"/>
</dbReference>
<comment type="caution">
    <text evidence="2">The sequence shown here is derived from an EMBL/GenBank/DDBJ whole genome shotgun (WGS) entry which is preliminary data.</text>
</comment>
<proteinExistence type="predicted"/>
<dbReference type="Pfam" id="PF10536">
    <property type="entry name" value="PMD"/>
    <property type="match status" value="1"/>
</dbReference>
<name>A0A392QLG7_9FABA</name>